<accession>A0A8H7WJC5</accession>
<feature type="chain" id="PRO_5034014839" evidence="1">
    <location>
        <begin position="20"/>
        <end position="353"/>
    </location>
</feature>
<name>A0A8H7WJC5_9HELO</name>
<comment type="caution">
    <text evidence="2">The sequence shown here is derived from an EMBL/GenBank/DDBJ whole genome shotgun (WGS) entry which is preliminary data.</text>
</comment>
<dbReference type="Proteomes" id="UP000664132">
    <property type="component" value="Unassembled WGS sequence"/>
</dbReference>
<feature type="signal peptide" evidence="1">
    <location>
        <begin position="1"/>
        <end position="19"/>
    </location>
</feature>
<reference evidence="2" key="1">
    <citation type="submission" date="2021-02" db="EMBL/GenBank/DDBJ databases">
        <title>Genome sequence Cadophora malorum strain M34.</title>
        <authorList>
            <person name="Stefanovic E."/>
            <person name="Vu D."/>
            <person name="Scully C."/>
            <person name="Dijksterhuis J."/>
            <person name="Roader J."/>
            <person name="Houbraken J."/>
        </authorList>
    </citation>
    <scope>NUCLEOTIDE SEQUENCE</scope>
    <source>
        <strain evidence="2">M34</strain>
    </source>
</reference>
<sequence length="353" mass="36019">MKSSVVLLSFAYGVSLATAAAAACKADNCARAVTGTQRGLAAQTSAKKDCSSFLKATVFPSTVTSTVMTTVFPSTFTSASFSTTTTIIQTISVATTSVVASTETDSSVVQTLTAIDPAGSGYCSNGQSVNGLSPACQKAPCASFNLRIEGESETVYEGVILTGPKDITTPSGGTHLCDGTNNSANPSPAGTGITCLADAGGLCGFSFDGTYSSSFQDYFITRIGTSDSNSGSNKFWGIFLDYAFTPAGGCETQPPAGSELLWAFDAFNANYFLDVEPRTANIKLGEVAVFTVTGRDGGGGGNSNGVGGATFNGMTTNANGQVVYVANEMGTFRIKATRSDSIRSPAAVITVTA</sequence>
<organism evidence="2 3">
    <name type="scientific">Cadophora malorum</name>
    <dbReference type="NCBI Taxonomy" id="108018"/>
    <lineage>
        <taxon>Eukaryota</taxon>
        <taxon>Fungi</taxon>
        <taxon>Dikarya</taxon>
        <taxon>Ascomycota</taxon>
        <taxon>Pezizomycotina</taxon>
        <taxon>Leotiomycetes</taxon>
        <taxon>Helotiales</taxon>
        <taxon>Ploettnerulaceae</taxon>
        <taxon>Cadophora</taxon>
    </lineage>
</organism>
<protein>
    <submittedName>
        <fullName evidence="2">Uncharacterized protein</fullName>
    </submittedName>
</protein>
<keyword evidence="3" id="KW-1185">Reference proteome</keyword>
<keyword evidence="1" id="KW-0732">Signal</keyword>
<proteinExistence type="predicted"/>
<dbReference type="EMBL" id="JAFJYH010000008">
    <property type="protein sequence ID" value="KAG4425748.1"/>
    <property type="molecule type" value="Genomic_DNA"/>
</dbReference>
<dbReference type="OrthoDB" id="10007757at2759"/>
<evidence type="ECO:0000256" key="1">
    <source>
        <dbReference type="SAM" id="SignalP"/>
    </source>
</evidence>
<dbReference type="AlphaFoldDB" id="A0A8H7WJC5"/>
<dbReference type="PROSITE" id="PS51257">
    <property type="entry name" value="PROKAR_LIPOPROTEIN"/>
    <property type="match status" value="1"/>
</dbReference>
<gene>
    <name evidence="2" type="ORF">IFR04_001210</name>
</gene>
<evidence type="ECO:0000313" key="2">
    <source>
        <dbReference type="EMBL" id="KAG4425748.1"/>
    </source>
</evidence>
<evidence type="ECO:0000313" key="3">
    <source>
        <dbReference type="Proteomes" id="UP000664132"/>
    </source>
</evidence>